<dbReference type="PANTHER" id="PTHR31480">
    <property type="entry name" value="BIFUNCTIONAL LYCOPENE CYCLASE/PHYTOENE SYNTHASE"/>
    <property type="match status" value="1"/>
</dbReference>
<dbReference type="SUPFAM" id="SSF48576">
    <property type="entry name" value="Terpenoid synthases"/>
    <property type="match status" value="1"/>
</dbReference>
<dbReference type="InterPro" id="IPR002060">
    <property type="entry name" value="Squ/phyt_synthse"/>
</dbReference>
<comment type="caution">
    <text evidence="2">The sequence shown here is derived from an EMBL/GenBank/DDBJ whole genome shotgun (WGS) entry which is preliminary data.</text>
</comment>
<dbReference type="InterPro" id="IPR019845">
    <property type="entry name" value="Squalene/phytoene_synthase_CS"/>
</dbReference>
<evidence type="ECO:0000313" key="2">
    <source>
        <dbReference type="EMBL" id="MYL25325.1"/>
    </source>
</evidence>
<dbReference type="Proteomes" id="UP000460751">
    <property type="component" value="Unassembled WGS sequence"/>
</dbReference>
<dbReference type="GO" id="GO:0051996">
    <property type="term" value="F:squalene synthase [NAD(P)H] activity"/>
    <property type="evidence" value="ECO:0007669"/>
    <property type="project" value="InterPro"/>
</dbReference>
<dbReference type="RefSeq" id="WP_160897809.1">
    <property type="nucleotide sequence ID" value="NZ_WMEX01000001.1"/>
</dbReference>
<reference evidence="2 3" key="1">
    <citation type="submission" date="2019-11" db="EMBL/GenBank/DDBJ databases">
        <title>Genome sequences of 17 halophilic strains isolated from different environments.</title>
        <authorList>
            <person name="Furrow R.E."/>
        </authorList>
    </citation>
    <scope>NUCLEOTIDE SEQUENCE [LARGE SCALE GENOMIC DNA]</scope>
    <source>
        <strain evidence="2 3">22507_15_FS</strain>
    </source>
</reference>
<dbReference type="GO" id="GO:0016117">
    <property type="term" value="P:carotenoid biosynthetic process"/>
    <property type="evidence" value="ECO:0007669"/>
    <property type="project" value="UniProtKB-ARBA"/>
</dbReference>
<keyword evidence="3" id="KW-1185">Reference proteome</keyword>
<name>A0A9X4YCD7_9GAMM</name>
<evidence type="ECO:0000313" key="3">
    <source>
        <dbReference type="Proteomes" id="UP000460751"/>
    </source>
</evidence>
<dbReference type="PROSITE" id="PS01044">
    <property type="entry name" value="SQUALEN_PHYTOEN_SYN_1"/>
    <property type="match status" value="1"/>
</dbReference>
<dbReference type="SFLD" id="SFLDG01018">
    <property type="entry name" value="Squalene/Phytoene_Synthase_Lik"/>
    <property type="match status" value="1"/>
</dbReference>
<dbReference type="CDD" id="cd00683">
    <property type="entry name" value="Trans_IPPS_HH"/>
    <property type="match status" value="1"/>
</dbReference>
<dbReference type="AlphaFoldDB" id="A0A9X4YCD7"/>
<dbReference type="EMBL" id="WMEX01000001">
    <property type="protein sequence ID" value="MYL25325.1"/>
    <property type="molecule type" value="Genomic_DNA"/>
</dbReference>
<dbReference type="InterPro" id="IPR033904">
    <property type="entry name" value="Trans_IPPS_HH"/>
</dbReference>
<protein>
    <submittedName>
        <fullName evidence="2">Squalene/phytoene synthase family protein</fullName>
    </submittedName>
</protein>
<dbReference type="OrthoDB" id="9807580at2"/>
<evidence type="ECO:0000256" key="1">
    <source>
        <dbReference type="ARBA" id="ARBA00022679"/>
    </source>
</evidence>
<dbReference type="Pfam" id="PF00494">
    <property type="entry name" value="SQS_PSY"/>
    <property type="match status" value="1"/>
</dbReference>
<dbReference type="InterPro" id="IPR008949">
    <property type="entry name" value="Isoprenoid_synthase_dom_sf"/>
</dbReference>
<dbReference type="InterPro" id="IPR044843">
    <property type="entry name" value="Trans_IPPS_bact-type"/>
</dbReference>
<dbReference type="PROSITE" id="PS01045">
    <property type="entry name" value="SQUALEN_PHYTOEN_SYN_2"/>
    <property type="match status" value="1"/>
</dbReference>
<accession>A0A9X4YCD7</accession>
<dbReference type="SFLD" id="SFLDS00005">
    <property type="entry name" value="Isoprenoid_Synthase_Type_I"/>
    <property type="match status" value="1"/>
</dbReference>
<proteinExistence type="predicted"/>
<gene>
    <name evidence="2" type="ORF">GLW01_00805</name>
</gene>
<dbReference type="Gene3D" id="1.10.600.10">
    <property type="entry name" value="Farnesyl Diphosphate Synthase"/>
    <property type="match status" value="1"/>
</dbReference>
<keyword evidence="1" id="KW-0808">Transferase</keyword>
<dbReference type="SFLD" id="SFLDG01212">
    <property type="entry name" value="Phytoene_synthase_like"/>
    <property type="match status" value="1"/>
</dbReference>
<organism evidence="2 3">
    <name type="scientific">Vreelandella halophila</name>
    <dbReference type="NCBI Taxonomy" id="86177"/>
    <lineage>
        <taxon>Bacteria</taxon>
        <taxon>Pseudomonadati</taxon>
        <taxon>Pseudomonadota</taxon>
        <taxon>Gammaproteobacteria</taxon>
        <taxon>Oceanospirillales</taxon>
        <taxon>Halomonadaceae</taxon>
        <taxon>Vreelandella</taxon>
    </lineage>
</organism>
<sequence>MMVMAPAGTDADVLRRNGRSFHWAGQLLSGDQLARAASLYSLCRRIDDLADEAETDSQRQNASEQLHNLNQALRQGRSPEEPLRPLYEQAQWLLAGDVTAQQALTDLIATVQQDLEPVHIPDHAALCQYCYGVAGTVGVMMASLLGAGPRSQALPHAIDLGIAMQMTNIARDVLEDAGLGRVYLPVSGPAGSLDPDQLRQGHGPSRHRAWLGVRELLEWAERYYASGWQGLGFLPVRPRFAIAVAAQLYREIGRRIEREGEAAYWRQRSVVGPLRKIRVASAAVVQVLLVPSAPASGEHHGSLHQGIVTCLDRGKPHGRAETGGFEGRG</sequence>
<dbReference type="GO" id="GO:0004311">
    <property type="term" value="F:geranylgeranyl diphosphate synthase activity"/>
    <property type="evidence" value="ECO:0007669"/>
    <property type="project" value="InterPro"/>
</dbReference>